<feature type="coiled-coil region" evidence="6">
    <location>
        <begin position="457"/>
        <end position="514"/>
    </location>
</feature>
<dbReference type="InterPro" id="IPR019489">
    <property type="entry name" value="Clp_ATPase_C"/>
</dbReference>
<feature type="domain" description="Clp R" evidence="8">
    <location>
        <begin position="13"/>
        <end position="160"/>
    </location>
</feature>
<keyword evidence="1 5" id="KW-0677">Repeat</keyword>
<keyword evidence="4" id="KW-0143">Chaperone</keyword>
<dbReference type="InterPro" id="IPR027417">
    <property type="entry name" value="P-loop_NTPase"/>
</dbReference>
<evidence type="ECO:0000259" key="8">
    <source>
        <dbReference type="PROSITE" id="PS51903"/>
    </source>
</evidence>
<dbReference type="PROSITE" id="PS00870">
    <property type="entry name" value="CLPAB_1"/>
    <property type="match status" value="1"/>
</dbReference>
<dbReference type="PANTHER" id="PTHR11638">
    <property type="entry name" value="ATP-DEPENDENT CLP PROTEASE"/>
    <property type="match status" value="1"/>
</dbReference>
<dbReference type="Gene3D" id="1.10.8.60">
    <property type="match status" value="2"/>
</dbReference>
<dbReference type="Gene3D" id="4.10.860.10">
    <property type="entry name" value="UVR domain"/>
    <property type="match status" value="1"/>
</dbReference>
<dbReference type="GO" id="GO:0034605">
    <property type="term" value="P:cellular response to heat"/>
    <property type="evidence" value="ECO:0007669"/>
    <property type="project" value="TreeGrafter"/>
</dbReference>
<evidence type="ECO:0000256" key="7">
    <source>
        <dbReference type="SAM" id="MobiDB-lite"/>
    </source>
</evidence>
<dbReference type="Proteomes" id="UP000230078">
    <property type="component" value="Unassembled WGS sequence"/>
</dbReference>
<dbReference type="Gene3D" id="1.10.1780.10">
    <property type="entry name" value="Clp, N-terminal domain"/>
    <property type="match status" value="1"/>
</dbReference>
<name>A0A2M7V3V5_9BACT</name>
<dbReference type="SUPFAM" id="SSF52540">
    <property type="entry name" value="P-loop containing nucleoside triphosphate hydrolases"/>
    <property type="match status" value="2"/>
</dbReference>
<gene>
    <name evidence="9" type="ORF">COX83_02730</name>
</gene>
<dbReference type="SUPFAM" id="SSF81923">
    <property type="entry name" value="Double Clp-N motif"/>
    <property type="match status" value="1"/>
</dbReference>
<dbReference type="InterPro" id="IPR018368">
    <property type="entry name" value="ClpA/B_CS1"/>
</dbReference>
<keyword evidence="6" id="KW-0175">Coiled coil</keyword>
<dbReference type="InterPro" id="IPR003959">
    <property type="entry name" value="ATPase_AAA_core"/>
</dbReference>
<dbReference type="GO" id="GO:0016887">
    <property type="term" value="F:ATP hydrolysis activity"/>
    <property type="evidence" value="ECO:0007669"/>
    <property type="project" value="InterPro"/>
</dbReference>
<sequence length="851" mass="95669">MQYDVFMNPDILLDRLSSHLKNAVARAISLAATLGHGHVAPIHLLVAISEEKGSMGEGLLRSDQIDPAYIETYLSALKDMRVDEEIPSDTVTLPSLDTQARRALEKAMLMAYEFNAQYVGTEHLLFAIIDLDDEHVLRILEVWKMDPDDLQDHVQHVIENTSQFPMVEDMTEVMDHLSEHMEDIPPMTPPKQGLPKKTRHNMPEKNSPLDLFTTDLTSKESQERIDPVIGREEEIERVIHILLRRTKNNPVLIGEPGVGKTAIVEGLAKRIVEGDVPDVLKKKRILSLDMSLLVAGTIYRGEFEGRLKSLIDEVQADSRIILFIDELHNIIGAGSNQGTMDAANILKPALARGQLRCIGATTLDEYKKYISTDPALERRFQSITVEEPSVEDTLHILEGIKKYYERYHRVTLPQKTLQAAVTLSSRYIHDNFLPDKAIDLIDEAAASVHAKEPSHPLEQKRDKLEITLIECRKTKEQAILQEKFDTAMDIKKEEEKLQKKLEALDKELAQKDDRPKKRVTEAHIAHVVARKLHTKPEMLLTDSHIRLDAIQKDLKTSVFGQDESIDTVMDTLRRAELGIKRIGRPHASFLFAGPSGVGKTKLAKELAQKLYLTDKALIRLDMSEFAEQHGISKLLGSPAGYVGHNERNRFLDDIRRRPYAVILFDEIDKAHPDVIRLLLQILDEGSLTDSSGKKISFEHSTIILTSNLGASMFHKGSFGFETKSETKTLTTETKKSIVSHIKQELGAELVGRLDAVCLFSPLTTKTLADIISSHAERMMAQLAKKHALTITLGKESVEALIKEAYTADTGVRMVEYTVERVLGSLIADVLKKKKRKKTYIVSIKKGTYVLS</sequence>
<dbReference type="SMART" id="SM01086">
    <property type="entry name" value="ClpB_D2-small"/>
    <property type="match status" value="1"/>
</dbReference>
<dbReference type="GO" id="GO:0008233">
    <property type="term" value="F:peptidase activity"/>
    <property type="evidence" value="ECO:0007669"/>
    <property type="project" value="UniProtKB-KW"/>
</dbReference>
<dbReference type="Pfam" id="PF07724">
    <property type="entry name" value="AAA_2"/>
    <property type="match status" value="1"/>
</dbReference>
<dbReference type="InterPro" id="IPR004176">
    <property type="entry name" value="Clp_R_N"/>
</dbReference>
<keyword evidence="9" id="KW-0378">Hydrolase</keyword>
<dbReference type="CDD" id="cd00009">
    <property type="entry name" value="AAA"/>
    <property type="match status" value="1"/>
</dbReference>
<comment type="caution">
    <text evidence="9">The sequence shown here is derived from an EMBL/GenBank/DDBJ whole genome shotgun (WGS) entry which is preliminary data.</text>
</comment>
<evidence type="ECO:0000313" key="10">
    <source>
        <dbReference type="Proteomes" id="UP000230078"/>
    </source>
</evidence>
<accession>A0A2M7V3V5</accession>
<dbReference type="InterPro" id="IPR001270">
    <property type="entry name" value="ClpA/B"/>
</dbReference>
<proteinExistence type="predicted"/>
<dbReference type="GO" id="GO:0006508">
    <property type="term" value="P:proteolysis"/>
    <property type="evidence" value="ECO:0007669"/>
    <property type="project" value="UniProtKB-KW"/>
</dbReference>
<dbReference type="Pfam" id="PF17871">
    <property type="entry name" value="AAA_lid_9"/>
    <property type="match status" value="1"/>
</dbReference>
<dbReference type="SMART" id="SM00382">
    <property type="entry name" value="AAA"/>
    <property type="match status" value="2"/>
</dbReference>
<protein>
    <submittedName>
        <fullName evidence="9">ATP-dependent Clp protease ATP-binding subunit ClpC</fullName>
    </submittedName>
</protein>
<evidence type="ECO:0000256" key="1">
    <source>
        <dbReference type="ARBA" id="ARBA00022737"/>
    </source>
</evidence>
<evidence type="ECO:0000256" key="2">
    <source>
        <dbReference type="ARBA" id="ARBA00022741"/>
    </source>
</evidence>
<dbReference type="InterPro" id="IPR041546">
    <property type="entry name" value="ClpA/ClpB_AAA_lid"/>
</dbReference>
<dbReference type="InterPro" id="IPR036628">
    <property type="entry name" value="Clp_N_dom_sf"/>
</dbReference>
<keyword evidence="2" id="KW-0547">Nucleotide-binding</keyword>
<dbReference type="GO" id="GO:0005524">
    <property type="term" value="F:ATP binding"/>
    <property type="evidence" value="ECO:0007669"/>
    <property type="project" value="UniProtKB-KW"/>
</dbReference>
<evidence type="ECO:0000313" key="9">
    <source>
        <dbReference type="EMBL" id="PIZ93100.1"/>
    </source>
</evidence>
<reference evidence="10" key="1">
    <citation type="submission" date="2017-09" db="EMBL/GenBank/DDBJ databases">
        <title>Depth-based differentiation of microbial function through sediment-hosted aquifers and enrichment of novel symbionts in the deep terrestrial subsurface.</title>
        <authorList>
            <person name="Probst A.J."/>
            <person name="Ladd B."/>
            <person name="Jarett J.K."/>
            <person name="Geller-Mcgrath D.E."/>
            <person name="Sieber C.M.K."/>
            <person name="Emerson J.B."/>
            <person name="Anantharaman K."/>
            <person name="Thomas B.C."/>
            <person name="Malmstrom R."/>
            <person name="Stieglmeier M."/>
            <person name="Klingl A."/>
            <person name="Woyke T."/>
            <person name="Ryan C.M."/>
            <person name="Banfield J.F."/>
        </authorList>
    </citation>
    <scope>NUCLEOTIDE SEQUENCE [LARGE SCALE GENOMIC DNA]</scope>
</reference>
<dbReference type="Pfam" id="PF00004">
    <property type="entry name" value="AAA"/>
    <property type="match status" value="1"/>
</dbReference>
<evidence type="ECO:0000256" key="4">
    <source>
        <dbReference type="ARBA" id="ARBA00023186"/>
    </source>
</evidence>
<dbReference type="GO" id="GO:0005737">
    <property type="term" value="C:cytoplasm"/>
    <property type="evidence" value="ECO:0007669"/>
    <property type="project" value="TreeGrafter"/>
</dbReference>
<dbReference type="PRINTS" id="PR00300">
    <property type="entry name" value="CLPPROTEASEA"/>
</dbReference>
<keyword evidence="9" id="KW-0645">Protease</keyword>
<dbReference type="EMBL" id="PFPI01000034">
    <property type="protein sequence ID" value="PIZ93100.1"/>
    <property type="molecule type" value="Genomic_DNA"/>
</dbReference>
<dbReference type="InterPro" id="IPR003593">
    <property type="entry name" value="AAA+_ATPase"/>
</dbReference>
<dbReference type="FunFam" id="3.40.50.300:FF:000010">
    <property type="entry name" value="Chaperone clpB 1, putative"/>
    <property type="match status" value="1"/>
</dbReference>
<feature type="region of interest" description="Disordered" evidence="7">
    <location>
        <begin position="182"/>
        <end position="211"/>
    </location>
</feature>
<evidence type="ECO:0000256" key="3">
    <source>
        <dbReference type="ARBA" id="ARBA00022840"/>
    </source>
</evidence>
<dbReference type="Pfam" id="PF10431">
    <property type="entry name" value="ClpB_D2-small"/>
    <property type="match status" value="1"/>
</dbReference>
<dbReference type="PROSITE" id="PS51903">
    <property type="entry name" value="CLP_R"/>
    <property type="match status" value="1"/>
</dbReference>
<dbReference type="InterPro" id="IPR050130">
    <property type="entry name" value="ClpA_ClpB"/>
</dbReference>
<evidence type="ECO:0000256" key="5">
    <source>
        <dbReference type="PROSITE-ProRule" id="PRU01251"/>
    </source>
</evidence>
<dbReference type="Pfam" id="PF02861">
    <property type="entry name" value="Clp_N"/>
    <property type="match status" value="1"/>
</dbReference>
<dbReference type="Gene3D" id="3.40.50.300">
    <property type="entry name" value="P-loop containing nucleotide triphosphate hydrolases"/>
    <property type="match status" value="2"/>
</dbReference>
<keyword evidence="3 9" id="KW-0067">ATP-binding</keyword>
<organism evidence="9 10">
    <name type="scientific">Candidatus Magasanikbacteria bacterium CG_4_10_14_0_2_um_filter_41_31</name>
    <dbReference type="NCBI Taxonomy" id="1974639"/>
    <lineage>
        <taxon>Bacteria</taxon>
        <taxon>Candidatus Magasanikiibacteriota</taxon>
    </lineage>
</organism>
<dbReference type="CDD" id="cd19499">
    <property type="entry name" value="RecA-like_ClpB_Hsp104-like"/>
    <property type="match status" value="1"/>
</dbReference>
<evidence type="ECO:0000256" key="6">
    <source>
        <dbReference type="SAM" id="Coils"/>
    </source>
</evidence>
<dbReference type="PANTHER" id="PTHR11638:SF175">
    <property type="entry name" value="ATP-DEPENDENT CLP PROTEASE, ATP-BINDING SUBUNIT CLPC"/>
    <property type="match status" value="1"/>
</dbReference>
<dbReference type="AlphaFoldDB" id="A0A2M7V3V5"/>